<dbReference type="Pfam" id="PF07859">
    <property type="entry name" value="Abhydrolase_3"/>
    <property type="match status" value="1"/>
</dbReference>
<proteinExistence type="predicted"/>
<dbReference type="InterPro" id="IPR013094">
    <property type="entry name" value="AB_hydrolase_3"/>
</dbReference>
<feature type="domain" description="Alpha/beta hydrolase fold-3" evidence="2">
    <location>
        <begin position="72"/>
        <end position="272"/>
    </location>
</feature>
<evidence type="ECO:0000313" key="3">
    <source>
        <dbReference type="EMBL" id="BBY83086.1"/>
    </source>
</evidence>
<protein>
    <submittedName>
        <fullName evidence="3">Lipase</fullName>
    </submittedName>
</protein>
<dbReference type="Gene3D" id="3.40.50.1820">
    <property type="entry name" value="alpha/beta hydrolase"/>
    <property type="match status" value="1"/>
</dbReference>
<evidence type="ECO:0000259" key="2">
    <source>
        <dbReference type="Pfam" id="PF07859"/>
    </source>
</evidence>
<reference evidence="3 4" key="1">
    <citation type="journal article" date="2019" name="Emerg. Microbes Infect.">
        <title>Comprehensive subspecies identification of 175 nontuberculous mycobacteria species based on 7547 genomic profiles.</title>
        <authorList>
            <person name="Matsumoto Y."/>
            <person name="Kinjo T."/>
            <person name="Motooka D."/>
            <person name="Nabeya D."/>
            <person name="Jung N."/>
            <person name="Uechi K."/>
            <person name="Horii T."/>
            <person name="Iida T."/>
            <person name="Fujita J."/>
            <person name="Nakamura S."/>
        </authorList>
    </citation>
    <scope>NUCLEOTIDE SEQUENCE [LARGE SCALE GENOMIC DNA]</scope>
    <source>
        <strain evidence="3 4">JCM 6370</strain>
    </source>
</reference>
<dbReference type="InterPro" id="IPR029058">
    <property type="entry name" value="AB_hydrolase_fold"/>
</dbReference>
<keyword evidence="4" id="KW-1185">Reference proteome</keyword>
<dbReference type="SUPFAM" id="SSF53474">
    <property type="entry name" value="alpha/beta-Hydrolases"/>
    <property type="match status" value="1"/>
</dbReference>
<dbReference type="InterPro" id="IPR050300">
    <property type="entry name" value="GDXG_lipolytic_enzyme"/>
</dbReference>
<organism evidence="3 4">
    <name type="scientific">Mycolicibacterium pulveris</name>
    <name type="common">Mycobacterium pulveris</name>
    <dbReference type="NCBI Taxonomy" id="36813"/>
    <lineage>
        <taxon>Bacteria</taxon>
        <taxon>Bacillati</taxon>
        <taxon>Actinomycetota</taxon>
        <taxon>Actinomycetes</taxon>
        <taxon>Mycobacteriales</taxon>
        <taxon>Mycobacteriaceae</taxon>
        <taxon>Mycolicibacterium</taxon>
    </lineage>
</organism>
<dbReference type="AlphaFoldDB" id="A0A7I7USN5"/>
<dbReference type="PANTHER" id="PTHR48081:SF8">
    <property type="entry name" value="ALPHA_BETA HYDROLASE FOLD-3 DOMAIN-CONTAINING PROTEIN-RELATED"/>
    <property type="match status" value="1"/>
</dbReference>
<evidence type="ECO:0000256" key="1">
    <source>
        <dbReference type="ARBA" id="ARBA00022801"/>
    </source>
</evidence>
<evidence type="ECO:0000313" key="4">
    <source>
        <dbReference type="Proteomes" id="UP000467252"/>
    </source>
</evidence>
<dbReference type="PANTHER" id="PTHR48081">
    <property type="entry name" value="AB HYDROLASE SUPERFAMILY PROTEIN C4A8.06C"/>
    <property type="match status" value="1"/>
</dbReference>
<dbReference type="GO" id="GO:0016787">
    <property type="term" value="F:hydrolase activity"/>
    <property type="evidence" value="ECO:0007669"/>
    <property type="project" value="UniProtKB-KW"/>
</dbReference>
<name>A0A7I7USN5_MYCPV</name>
<dbReference type="EMBL" id="AP022599">
    <property type="protein sequence ID" value="BBY83086.1"/>
    <property type="molecule type" value="Genomic_DNA"/>
</dbReference>
<dbReference type="Proteomes" id="UP000467252">
    <property type="component" value="Chromosome"/>
</dbReference>
<gene>
    <name evidence="3" type="ORF">MPUL_42440</name>
</gene>
<sequence length="300" mass="32447">MASQRMRELTAKLTAKPMVHPDEPVSTQRTNFDAMDSTFVLPSEVTVTPAVVGGVACDWISVPGAREGYVCLYLHGGGYVIGSRRSHREVASRYARALNARALLVEYRRAPECPCPAQLEDAVAVYLGLLDSGVAPQRLVVCGESAGGGLTVALLTELRRTGRPMPACAAVVSPWVDLSLGGASFRENDHSDPIVVREVVERYREWVCAGLSGDDPRVSPIHGDLSGLPPMFVTASNSEMLRDDALLLIDRLQASGVPVAADMLDEALHAWTLFPYLPEAQRTLEQISVFVAAAWDVTYT</sequence>
<dbReference type="RefSeq" id="WP_163903660.1">
    <property type="nucleotide sequence ID" value="NZ_AP022599.1"/>
</dbReference>
<accession>A0A7I7USN5</accession>
<keyword evidence="1" id="KW-0378">Hydrolase</keyword>